<evidence type="ECO:0000256" key="12">
    <source>
        <dbReference type="ARBA" id="ARBA00023295"/>
    </source>
</evidence>
<dbReference type="InterPro" id="IPR000445">
    <property type="entry name" value="HhH_motif"/>
</dbReference>
<dbReference type="AlphaFoldDB" id="A0A6J6JQ24"/>
<sequence>MGRVSRHDRIATGLIEWGSGSLRDLPWRRTNNAWHVLVSEVMLQQTSVARVLPKYENFIAEFPTPGHMANASLGDALALWSGLGYPRRCRNLRETAIVLARDFDGVMPSTLDELLALPGIGQYTARAILAFAHRQDVAVVDVNVSRVLSRLEGEPLKARALQQLADQLVPEGLGWDWNQVMMDFGARHCTVRSPQCTACPVKKQCKWHGVGDDPAPLSAGASKPQAKFEGSDRQARGRAMRAVNDGVATQKAIVRAMNLEHDVERATKLLEALVNEGLLLRSGARFTLP</sequence>
<dbReference type="SUPFAM" id="SSF48150">
    <property type="entry name" value="DNA-glycosylase"/>
    <property type="match status" value="1"/>
</dbReference>
<dbReference type="GO" id="GO:0000701">
    <property type="term" value="F:purine-specific mismatch base pair DNA N-glycosylase activity"/>
    <property type="evidence" value="ECO:0007669"/>
    <property type="project" value="UniProtKB-EC"/>
</dbReference>
<dbReference type="InterPro" id="IPR023170">
    <property type="entry name" value="HhH_base_excis_C"/>
</dbReference>
<dbReference type="GO" id="GO:0006284">
    <property type="term" value="P:base-excision repair"/>
    <property type="evidence" value="ECO:0007669"/>
    <property type="project" value="InterPro"/>
</dbReference>
<dbReference type="InterPro" id="IPR004036">
    <property type="entry name" value="Endonuclease-III-like_CS2"/>
</dbReference>
<evidence type="ECO:0000256" key="13">
    <source>
        <dbReference type="SAM" id="MobiDB-lite"/>
    </source>
</evidence>
<dbReference type="GO" id="GO:0032357">
    <property type="term" value="F:oxidized purine DNA binding"/>
    <property type="evidence" value="ECO:0007669"/>
    <property type="project" value="TreeGrafter"/>
</dbReference>
<dbReference type="SMART" id="SM00278">
    <property type="entry name" value="HhH1"/>
    <property type="match status" value="1"/>
</dbReference>
<organism evidence="16">
    <name type="scientific">freshwater metagenome</name>
    <dbReference type="NCBI Taxonomy" id="449393"/>
    <lineage>
        <taxon>unclassified sequences</taxon>
        <taxon>metagenomes</taxon>
        <taxon>ecological metagenomes</taxon>
    </lineage>
</organism>
<proteinExistence type="inferred from homology"/>
<feature type="region of interest" description="Disordered" evidence="13">
    <location>
        <begin position="217"/>
        <end position="237"/>
    </location>
</feature>
<keyword evidence="12" id="KW-0326">Glycosidase</keyword>
<evidence type="ECO:0000256" key="5">
    <source>
        <dbReference type="ARBA" id="ARBA00022023"/>
    </source>
</evidence>
<feature type="domain" description="HhH-GPD" evidence="15">
    <location>
        <begin position="42"/>
        <end position="187"/>
    </location>
</feature>
<evidence type="ECO:0000256" key="10">
    <source>
        <dbReference type="ARBA" id="ARBA00023014"/>
    </source>
</evidence>
<dbReference type="SMART" id="SM00478">
    <property type="entry name" value="ENDO3c"/>
    <property type="match status" value="1"/>
</dbReference>
<evidence type="ECO:0000256" key="4">
    <source>
        <dbReference type="ARBA" id="ARBA00012045"/>
    </source>
</evidence>
<evidence type="ECO:0000256" key="2">
    <source>
        <dbReference type="ARBA" id="ARBA00001966"/>
    </source>
</evidence>
<reference evidence="16" key="1">
    <citation type="submission" date="2020-05" db="EMBL/GenBank/DDBJ databases">
        <authorList>
            <person name="Chiriac C."/>
            <person name="Salcher M."/>
            <person name="Ghai R."/>
            <person name="Kavagutti S V."/>
        </authorList>
    </citation>
    <scope>NUCLEOTIDE SEQUENCE</scope>
</reference>
<evidence type="ECO:0000256" key="11">
    <source>
        <dbReference type="ARBA" id="ARBA00023204"/>
    </source>
</evidence>
<dbReference type="PANTHER" id="PTHR42944">
    <property type="entry name" value="ADENINE DNA GLYCOSYLASE"/>
    <property type="match status" value="1"/>
</dbReference>
<comment type="similarity">
    <text evidence="3">Belongs to the Nth/MutY family.</text>
</comment>
<evidence type="ECO:0000256" key="7">
    <source>
        <dbReference type="ARBA" id="ARBA00022763"/>
    </source>
</evidence>
<dbReference type="InterPro" id="IPR003265">
    <property type="entry name" value="HhH-GPD_domain"/>
</dbReference>
<dbReference type="GO" id="GO:0051536">
    <property type="term" value="F:iron-sulfur cluster binding"/>
    <property type="evidence" value="ECO:0007669"/>
    <property type="project" value="UniProtKB-KW"/>
</dbReference>
<comment type="cofactor">
    <cofactor evidence="2">
        <name>[4Fe-4S] cluster</name>
        <dbReference type="ChEBI" id="CHEBI:49883"/>
    </cofactor>
</comment>
<keyword evidence="9" id="KW-0408">Iron</keyword>
<evidence type="ECO:0000256" key="8">
    <source>
        <dbReference type="ARBA" id="ARBA00022801"/>
    </source>
</evidence>
<dbReference type="Gene3D" id="1.10.340.30">
    <property type="entry name" value="Hypothetical protein, domain 2"/>
    <property type="match status" value="1"/>
</dbReference>
<protein>
    <recommendedName>
        <fullName evidence="5">Adenine DNA glycosylase</fullName>
        <ecNumber evidence="4">3.2.2.31</ecNumber>
    </recommendedName>
</protein>
<keyword evidence="10" id="KW-0411">Iron-sulfur</keyword>
<dbReference type="GO" id="GO:0035485">
    <property type="term" value="F:adenine/guanine mispair binding"/>
    <property type="evidence" value="ECO:0007669"/>
    <property type="project" value="TreeGrafter"/>
</dbReference>
<dbReference type="GO" id="GO:0046872">
    <property type="term" value="F:metal ion binding"/>
    <property type="evidence" value="ECO:0007669"/>
    <property type="project" value="UniProtKB-KW"/>
</dbReference>
<keyword evidence="7" id="KW-0227">DNA damage</keyword>
<evidence type="ECO:0000259" key="15">
    <source>
        <dbReference type="SMART" id="SM00478"/>
    </source>
</evidence>
<dbReference type="PANTHER" id="PTHR42944:SF1">
    <property type="entry name" value="ADENINE DNA GLYCOSYLASE"/>
    <property type="match status" value="1"/>
</dbReference>
<dbReference type="CDD" id="cd00056">
    <property type="entry name" value="ENDO3c"/>
    <property type="match status" value="1"/>
</dbReference>
<comment type="catalytic activity">
    <reaction evidence="1">
        <text>Hydrolyzes free adenine bases from 7,8-dihydro-8-oxoguanine:adenine mismatched double-stranded DNA, leaving an apurinic site.</text>
        <dbReference type="EC" id="3.2.2.31"/>
    </reaction>
</comment>
<dbReference type="InterPro" id="IPR044298">
    <property type="entry name" value="MIG/MutY"/>
</dbReference>
<dbReference type="Pfam" id="PF00730">
    <property type="entry name" value="HhH-GPD"/>
    <property type="match status" value="1"/>
</dbReference>
<dbReference type="EC" id="3.2.2.31" evidence="4"/>
<dbReference type="GO" id="GO:0034039">
    <property type="term" value="F:8-oxo-7,8-dihydroguanine DNA N-glycosylase activity"/>
    <property type="evidence" value="ECO:0007669"/>
    <property type="project" value="TreeGrafter"/>
</dbReference>
<evidence type="ECO:0000256" key="9">
    <source>
        <dbReference type="ARBA" id="ARBA00023004"/>
    </source>
</evidence>
<evidence type="ECO:0000256" key="1">
    <source>
        <dbReference type="ARBA" id="ARBA00000843"/>
    </source>
</evidence>
<evidence type="ECO:0000256" key="6">
    <source>
        <dbReference type="ARBA" id="ARBA00022723"/>
    </source>
</evidence>
<keyword evidence="6" id="KW-0479">Metal-binding</keyword>
<evidence type="ECO:0000259" key="14">
    <source>
        <dbReference type="SMART" id="SM00278"/>
    </source>
</evidence>
<evidence type="ECO:0000313" key="16">
    <source>
        <dbReference type="EMBL" id="CAB4637889.1"/>
    </source>
</evidence>
<dbReference type="EMBL" id="CAEZVQ010000089">
    <property type="protein sequence ID" value="CAB4637889.1"/>
    <property type="molecule type" value="Genomic_DNA"/>
</dbReference>
<keyword evidence="11" id="KW-0234">DNA repair</keyword>
<dbReference type="GO" id="GO:0006298">
    <property type="term" value="P:mismatch repair"/>
    <property type="evidence" value="ECO:0007669"/>
    <property type="project" value="TreeGrafter"/>
</dbReference>
<dbReference type="InterPro" id="IPR011257">
    <property type="entry name" value="DNA_glycosylase"/>
</dbReference>
<dbReference type="InterPro" id="IPR003583">
    <property type="entry name" value="Hlx-hairpin-Hlx_DNA-bd_motif"/>
</dbReference>
<name>A0A6J6JQ24_9ZZZZ</name>
<dbReference type="Gene3D" id="1.10.1670.10">
    <property type="entry name" value="Helix-hairpin-Helix base-excision DNA repair enzymes (C-terminal)"/>
    <property type="match status" value="1"/>
</dbReference>
<dbReference type="PROSITE" id="PS01155">
    <property type="entry name" value="ENDONUCLEASE_III_2"/>
    <property type="match status" value="1"/>
</dbReference>
<dbReference type="Pfam" id="PF00633">
    <property type="entry name" value="HHH"/>
    <property type="match status" value="1"/>
</dbReference>
<gene>
    <name evidence="16" type="ORF">UFOPK2086_00745</name>
</gene>
<evidence type="ECO:0000256" key="3">
    <source>
        <dbReference type="ARBA" id="ARBA00008343"/>
    </source>
</evidence>
<accession>A0A6J6JQ24</accession>
<feature type="domain" description="Helix-hairpin-helix DNA-binding motif class 1" evidence="14">
    <location>
        <begin position="112"/>
        <end position="131"/>
    </location>
</feature>
<keyword evidence="8" id="KW-0378">Hydrolase</keyword>